<sequence length="232" mass="27100">MNDNHTIKRLPRLTAILNHLQSNKVITAGSLSKKFNVSIRTIYRDIRSLEESGVPVITEEGKGFSLMDGYRIPPVMFTEKEALSLITLEQIVLKMYDESLKKEFISSVEKIKAVLRLYSKEKSEIISQRLYIGKNFENIIKSSCLVDLEGALVNRLCVRIFYKALDETMSERIVEPFSFYHNPEENWLMAAFCRLRSDFRIFRIDRIESFTVLDEVFPPHKISMKQFVEKYL</sequence>
<dbReference type="EMBL" id="JAUTAL010000001">
    <property type="protein sequence ID" value="MDQ1097615.1"/>
    <property type="molecule type" value="Genomic_DNA"/>
</dbReference>
<dbReference type="Pfam" id="PF08279">
    <property type="entry name" value="HTH_11"/>
    <property type="match status" value="1"/>
</dbReference>
<protein>
    <submittedName>
        <fullName evidence="4">DNA-binding transcriptional regulator YafY</fullName>
    </submittedName>
</protein>
<dbReference type="InterPro" id="IPR036390">
    <property type="entry name" value="WH_DNA-bd_sf"/>
</dbReference>
<keyword evidence="5" id="KW-1185">Reference proteome</keyword>
<dbReference type="Gene3D" id="1.10.10.10">
    <property type="entry name" value="Winged helix-like DNA-binding domain superfamily/Winged helix DNA-binding domain"/>
    <property type="match status" value="1"/>
</dbReference>
<dbReference type="Pfam" id="PF13280">
    <property type="entry name" value="WYL"/>
    <property type="match status" value="1"/>
</dbReference>
<dbReference type="PROSITE" id="PS51000">
    <property type="entry name" value="HTH_DEOR_2"/>
    <property type="match status" value="1"/>
</dbReference>
<evidence type="ECO:0000313" key="4">
    <source>
        <dbReference type="EMBL" id="MDQ1097615.1"/>
    </source>
</evidence>
<dbReference type="PROSITE" id="PS52050">
    <property type="entry name" value="WYL"/>
    <property type="match status" value="1"/>
</dbReference>
<accession>A0ABU0TKP7</accession>
<keyword evidence="2" id="KW-0804">Transcription</keyword>
<dbReference type="InterPro" id="IPR001034">
    <property type="entry name" value="DeoR_HTH"/>
</dbReference>
<evidence type="ECO:0000256" key="1">
    <source>
        <dbReference type="ARBA" id="ARBA00023015"/>
    </source>
</evidence>
<comment type="caution">
    <text evidence="4">The sequence shown here is derived from an EMBL/GenBank/DDBJ whole genome shotgun (WGS) entry which is preliminary data.</text>
</comment>
<evidence type="ECO:0000256" key="2">
    <source>
        <dbReference type="ARBA" id="ARBA00023163"/>
    </source>
</evidence>
<dbReference type="PANTHER" id="PTHR34580">
    <property type="match status" value="1"/>
</dbReference>
<dbReference type="InterPro" id="IPR013196">
    <property type="entry name" value="HTH_11"/>
</dbReference>
<evidence type="ECO:0000259" key="3">
    <source>
        <dbReference type="PROSITE" id="PS51000"/>
    </source>
</evidence>
<reference evidence="4 5" key="1">
    <citation type="submission" date="2023-07" db="EMBL/GenBank/DDBJ databases">
        <title>Functional and genomic diversity of the sorghum phyllosphere microbiome.</title>
        <authorList>
            <person name="Shade A."/>
        </authorList>
    </citation>
    <scope>NUCLEOTIDE SEQUENCE [LARGE SCALE GENOMIC DNA]</scope>
    <source>
        <strain evidence="4 5">SORGH_AS_1064</strain>
    </source>
</reference>
<dbReference type="SUPFAM" id="SSF46785">
    <property type="entry name" value="Winged helix' DNA-binding domain"/>
    <property type="match status" value="1"/>
</dbReference>
<organism evidence="4 5">
    <name type="scientific">Chryseobacterium camelliae</name>
    <dbReference type="NCBI Taxonomy" id="1265445"/>
    <lineage>
        <taxon>Bacteria</taxon>
        <taxon>Pseudomonadati</taxon>
        <taxon>Bacteroidota</taxon>
        <taxon>Flavobacteriia</taxon>
        <taxon>Flavobacteriales</taxon>
        <taxon>Weeksellaceae</taxon>
        <taxon>Chryseobacterium group</taxon>
        <taxon>Chryseobacterium</taxon>
    </lineage>
</organism>
<dbReference type="InterPro" id="IPR036388">
    <property type="entry name" value="WH-like_DNA-bd_sf"/>
</dbReference>
<evidence type="ECO:0000313" key="5">
    <source>
        <dbReference type="Proteomes" id="UP001225072"/>
    </source>
</evidence>
<dbReference type="InterPro" id="IPR051534">
    <property type="entry name" value="CBASS_pafABC_assoc_protein"/>
</dbReference>
<keyword evidence="1" id="KW-0805">Transcription regulation</keyword>
<dbReference type="RefSeq" id="WP_307451266.1">
    <property type="nucleotide sequence ID" value="NZ_JAUTAL010000001.1"/>
</dbReference>
<name>A0ABU0TKP7_9FLAO</name>
<dbReference type="GO" id="GO:0003677">
    <property type="term" value="F:DNA binding"/>
    <property type="evidence" value="ECO:0007669"/>
    <property type="project" value="UniProtKB-KW"/>
</dbReference>
<proteinExistence type="predicted"/>
<dbReference type="Proteomes" id="UP001225072">
    <property type="component" value="Unassembled WGS sequence"/>
</dbReference>
<keyword evidence="4" id="KW-0238">DNA-binding</keyword>
<gene>
    <name evidence="4" type="ORF">QE404_002762</name>
</gene>
<dbReference type="PANTHER" id="PTHR34580:SF1">
    <property type="entry name" value="PROTEIN PAFC"/>
    <property type="match status" value="1"/>
</dbReference>
<feature type="domain" description="HTH deoR-type" evidence="3">
    <location>
        <begin position="9"/>
        <end position="64"/>
    </location>
</feature>
<dbReference type="InterPro" id="IPR026881">
    <property type="entry name" value="WYL_dom"/>
</dbReference>